<proteinExistence type="predicted"/>
<reference evidence="1 2" key="1">
    <citation type="submission" date="2019-05" db="EMBL/GenBank/DDBJ databases">
        <title>Another draft genome of Portunus trituberculatus and its Hox gene families provides insights of decapod evolution.</title>
        <authorList>
            <person name="Jeong J.-H."/>
            <person name="Song I."/>
            <person name="Kim S."/>
            <person name="Choi T."/>
            <person name="Kim D."/>
            <person name="Ryu S."/>
            <person name="Kim W."/>
        </authorList>
    </citation>
    <scope>NUCLEOTIDE SEQUENCE [LARGE SCALE GENOMIC DNA]</scope>
    <source>
        <tissue evidence="1">Muscle</tissue>
    </source>
</reference>
<dbReference type="AlphaFoldDB" id="A0A5B7ETV3"/>
<dbReference type="Proteomes" id="UP000324222">
    <property type="component" value="Unassembled WGS sequence"/>
</dbReference>
<evidence type="ECO:0000313" key="2">
    <source>
        <dbReference type="Proteomes" id="UP000324222"/>
    </source>
</evidence>
<comment type="caution">
    <text evidence="1">The sequence shown here is derived from an EMBL/GenBank/DDBJ whole genome shotgun (WGS) entry which is preliminary data.</text>
</comment>
<name>A0A5B7ETV3_PORTR</name>
<sequence>MQDTVREDGVLRETRHLSGASGVSAGTKRATQGAFCRRPLRIIQEVVPCQLILSWGTCKRPRYVRKAQEKPDGDGKDETWHVTLSEWWRGTPSTKGVDRLHVGPSVGAKMKQMFLSFLPLLTIDPQLDGIAARRTLRVVSRAGVISSILRGGLLHHDAHVAHHHVLGAVSLQA</sequence>
<accession>A0A5B7ETV3</accession>
<gene>
    <name evidence="1" type="ORF">E2C01_030102</name>
</gene>
<keyword evidence="2" id="KW-1185">Reference proteome</keyword>
<protein>
    <submittedName>
        <fullName evidence="1">Uncharacterized protein</fullName>
    </submittedName>
</protein>
<evidence type="ECO:0000313" key="1">
    <source>
        <dbReference type="EMBL" id="MPC36637.1"/>
    </source>
</evidence>
<organism evidence="1 2">
    <name type="scientific">Portunus trituberculatus</name>
    <name type="common">Swimming crab</name>
    <name type="synonym">Neptunus trituberculatus</name>
    <dbReference type="NCBI Taxonomy" id="210409"/>
    <lineage>
        <taxon>Eukaryota</taxon>
        <taxon>Metazoa</taxon>
        <taxon>Ecdysozoa</taxon>
        <taxon>Arthropoda</taxon>
        <taxon>Crustacea</taxon>
        <taxon>Multicrustacea</taxon>
        <taxon>Malacostraca</taxon>
        <taxon>Eumalacostraca</taxon>
        <taxon>Eucarida</taxon>
        <taxon>Decapoda</taxon>
        <taxon>Pleocyemata</taxon>
        <taxon>Brachyura</taxon>
        <taxon>Eubrachyura</taxon>
        <taxon>Portunoidea</taxon>
        <taxon>Portunidae</taxon>
        <taxon>Portuninae</taxon>
        <taxon>Portunus</taxon>
    </lineage>
</organism>
<dbReference type="EMBL" id="VSRR010003565">
    <property type="protein sequence ID" value="MPC36637.1"/>
    <property type="molecule type" value="Genomic_DNA"/>
</dbReference>